<name>F3KRR6_9BURK</name>
<dbReference type="PROSITE" id="PS51296">
    <property type="entry name" value="RIESKE"/>
    <property type="match status" value="1"/>
</dbReference>
<evidence type="ECO:0000256" key="2">
    <source>
        <dbReference type="ARBA" id="ARBA00022723"/>
    </source>
</evidence>
<dbReference type="SUPFAM" id="SSF50022">
    <property type="entry name" value="ISP domain"/>
    <property type="match status" value="1"/>
</dbReference>
<dbReference type="eggNOG" id="COG0599">
    <property type="taxonomic scope" value="Bacteria"/>
</dbReference>
<dbReference type="EMBL" id="AEGR01000045">
    <property type="protein sequence ID" value="EGI77517.1"/>
    <property type="molecule type" value="Genomic_DNA"/>
</dbReference>
<dbReference type="PANTHER" id="PTHR21266:SF60">
    <property type="entry name" value="3-KETOSTEROID-9-ALPHA-MONOOXYGENASE, OXYGENASE COMPONENT"/>
    <property type="match status" value="1"/>
</dbReference>
<keyword evidence="9" id="KW-1185">Reference proteome</keyword>
<dbReference type="Proteomes" id="UP000016368">
    <property type="component" value="Unassembled WGS sequence"/>
</dbReference>
<evidence type="ECO:0000256" key="1">
    <source>
        <dbReference type="ARBA" id="ARBA00022714"/>
    </source>
</evidence>
<organism evidence="8 9">
    <name type="scientific">Hylemonella gracilis ATCC 19624</name>
    <dbReference type="NCBI Taxonomy" id="887062"/>
    <lineage>
        <taxon>Bacteria</taxon>
        <taxon>Pseudomonadati</taxon>
        <taxon>Pseudomonadota</taxon>
        <taxon>Betaproteobacteria</taxon>
        <taxon>Burkholderiales</taxon>
        <taxon>Comamonadaceae</taxon>
        <taxon>Hylemonella</taxon>
    </lineage>
</organism>
<feature type="compositionally biased region" description="Low complexity" evidence="6">
    <location>
        <begin position="111"/>
        <end position="123"/>
    </location>
</feature>
<dbReference type="Pfam" id="PF02627">
    <property type="entry name" value="CMD"/>
    <property type="match status" value="1"/>
</dbReference>
<reference evidence="8 9" key="1">
    <citation type="journal article" date="2011" name="EMBO J.">
        <title>Structural diversity of bacterial flagellar motors.</title>
        <authorList>
            <person name="Chen S."/>
            <person name="Beeby M."/>
            <person name="Murphy G.E."/>
            <person name="Leadbetter J.R."/>
            <person name="Hendrixson D.R."/>
            <person name="Briegel A."/>
            <person name="Li Z."/>
            <person name="Shi J."/>
            <person name="Tocheva E.I."/>
            <person name="Muller A."/>
            <person name="Dobro M.J."/>
            <person name="Jensen G.J."/>
        </authorList>
    </citation>
    <scope>NUCLEOTIDE SEQUENCE [LARGE SCALE GENOMIC DNA]</scope>
    <source>
        <strain evidence="8 9">ATCC 19624</strain>
    </source>
</reference>
<dbReference type="Gene3D" id="1.20.1290.10">
    <property type="entry name" value="AhpD-like"/>
    <property type="match status" value="1"/>
</dbReference>
<dbReference type="GO" id="GO:0051537">
    <property type="term" value="F:2 iron, 2 sulfur cluster binding"/>
    <property type="evidence" value="ECO:0007669"/>
    <property type="project" value="UniProtKB-KW"/>
</dbReference>
<keyword evidence="3" id="KW-0560">Oxidoreductase</keyword>
<evidence type="ECO:0000313" key="8">
    <source>
        <dbReference type="EMBL" id="EGI77517.1"/>
    </source>
</evidence>
<evidence type="ECO:0000256" key="5">
    <source>
        <dbReference type="ARBA" id="ARBA00023014"/>
    </source>
</evidence>
<gene>
    <name evidence="8" type="ORF">HGR_05571</name>
</gene>
<evidence type="ECO:0000256" key="4">
    <source>
        <dbReference type="ARBA" id="ARBA00023004"/>
    </source>
</evidence>
<comment type="caution">
    <text evidence="8">The sequence shown here is derived from an EMBL/GenBank/DDBJ whole genome shotgun (WGS) entry which is preliminary data.</text>
</comment>
<dbReference type="STRING" id="887062.HGR_05571"/>
<keyword evidence="4" id="KW-0408">Iron</keyword>
<dbReference type="GO" id="GO:0046872">
    <property type="term" value="F:metal ion binding"/>
    <property type="evidence" value="ECO:0007669"/>
    <property type="project" value="UniProtKB-KW"/>
</dbReference>
<keyword evidence="5" id="KW-0411">Iron-sulfur</keyword>
<dbReference type="OrthoDB" id="9790995at2"/>
<dbReference type="SUPFAM" id="SSF69118">
    <property type="entry name" value="AhpD-like"/>
    <property type="match status" value="1"/>
</dbReference>
<proteinExistence type="predicted"/>
<dbReference type="InterPro" id="IPR050584">
    <property type="entry name" value="Cholesterol_7-desaturase"/>
</dbReference>
<accession>F3KRR6</accession>
<sequence length="237" mass="26134">MSAALDYLVQARPEAMTHYFSFLKDAGKQLDPKTRNLISVITKVHAQTERGLKQYLKRALREGCSAAEVIDALLMAFPALGLTKIVWATDVILSMNLPEFTLESLRAGMAGTGSTQTTQTTQAPPADRAEPGPRWRDVLPLEEVPDGEVRRVECEGRGLFVHRQGHAVKVYDSLCPHKATNIPELALNQADKNGITLTCPQHGWQFDVHSGDCIKNGDTPLTRVESQVHAGLIQARW</sequence>
<dbReference type="InterPro" id="IPR029032">
    <property type="entry name" value="AhpD-like"/>
</dbReference>
<protein>
    <submittedName>
        <fullName evidence="8">Carboxymuconolactone decarboxylase</fullName>
    </submittedName>
</protein>
<keyword evidence="2" id="KW-0479">Metal-binding</keyword>
<dbReference type="eggNOG" id="COG2146">
    <property type="taxonomic scope" value="Bacteria"/>
</dbReference>
<dbReference type="GO" id="GO:0051920">
    <property type="term" value="F:peroxiredoxin activity"/>
    <property type="evidence" value="ECO:0007669"/>
    <property type="project" value="InterPro"/>
</dbReference>
<dbReference type="InterPro" id="IPR003779">
    <property type="entry name" value="CMD-like"/>
</dbReference>
<evidence type="ECO:0000256" key="3">
    <source>
        <dbReference type="ARBA" id="ARBA00023002"/>
    </source>
</evidence>
<dbReference type="PANTHER" id="PTHR21266">
    <property type="entry name" value="IRON-SULFUR DOMAIN CONTAINING PROTEIN"/>
    <property type="match status" value="1"/>
</dbReference>
<dbReference type="Pfam" id="PF00355">
    <property type="entry name" value="Rieske"/>
    <property type="match status" value="1"/>
</dbReference>
<dbReference type="InterPro" id="IPR017941">
    <property type="entry name" value="Rieske_2Fe-2S"/>
</dbReference>
<feature type="region of interest" description="Disordered" evidence="6">
    <location>
        <begin position="111"/>
        <end position="134"/>
    </location>
</feature>
<dbReference type="RefSeq" id="WP_006297119.1">
    <property type="nucleotide sequence ID" value="NZ_AEGR01000045.1"/>
</dbReference>
<keyword evidence="1" id="KW-0001">2Fe-2S</keyword>
<evidence type="ECO:0000313" key="9">
    <source>
        <dbReference type="Proteomes" id="UP000016368"/>
    </source>
</evidence>
<feature type="domain" description="Rieske" evidence="7">
    <location>
        <begin position="136"/>
        <end position="235"/>
    </location>
</feature>
<dbReference type="InterPro" id="IPR036922">
    <property type="entry name" value="Rieske_2Fe-2S_sf"/>
</dbReference>
<dbReference type="Gene3D" id="2.102.10.10">
    <property type="entry name" value="Rieske [2Fe-2S] iron-sulphur domain"/>
    <property type="match status" value="1"/>
</dbReference>
<evidence type="ECO:0000259" key="7">
    <source>
        <dbReference type="PROSITE" id="PS51296"/>
    </source>
</evidence>
<evidence type="ECO:0000256" key="6">
    <source>
        <dbReference type="SAM" id="MobiDB-lite"/>
    </source>
</evidence>
<dbReference type="AlphaFoldDB" id="F3KRR6"/>